<evidence type="ECO:0000256" key="1">
    <source>
        <dbReference type="SAM" id="MobiDB-lite"/>
    </source>
</evidence>
<organism evidence="2 3">
    <name type="scientific">Hyaloscypha bicolor E</name>
    <dbReference type="NCBI Taxonomy" id="1095630"/>
    <lineage>
        <taxon>Eukaryota</taxon>
        <taxon>Fungi</taxon>
        <taxon>Dikarya</taxon>
        <taxon>Ascomycota</taxon>
        <taxon>Pezizomycotina</taxon>
        <taxon>Leotiomycetes</taxon>
        <taxon>Helotiales</taxon>
        <taxon>Hyaloscyphaceae</taxon>
        <taxon>Hyaloscypha</taxon>
        <taxon>Hyaloscypha bicolor</taxon>
    </lineage>
</organism>
<sequence length="147" mass="16437">MTKTRALAEESTTLPPFPLPSGPSPFLPSSGQSFQKTGAGCRPSFVGLSRRLMECHSPDGERAFATWLNCHHHTTTIRCASLRYAVLCCAARGQGRELLRETRVFLRWGSTLGCTDWVQMRRATCEVWHAAPVLLAVQRWRSDPHDV</sequence>
<dbReference type="RefSeq" id="XP_024732513.1">
    <property type="nucleotide sequence ID" value="XM_024888678.1"/>
</dbReference>
<feature type="region of interest" description="Disordered" evidence="1">
    <location>
        <begin position="1"/>
        <end position="22"/>
    </location>
</feature>
<proteinExistence type="predicted"/>
<name>A0A2J6SXW1_9HELO</name>
<protein>
    <submittedName>
        <fullName evidence="2">Uncharacterized protein</fullName>
    </submittedName>
</protein>
<keyword evidence="3" id="KW-1185">Reference proteome</keyword>
<reference evidence="2 3" key="1">
    <citation type="submission" date="2016-04" db="EMBL/GenBank/DDBJ databases">
        <title>A degradative enzymes factory behind the ericoid mycorrhizal symbiosis.</title>
        <authorList>
            <consortium name="DOE Joint Genome Institute"/>
            <person name="Martino E."/>
            <person name="Morin E."/>
            <person name="Grelet G."/>
            <person name="Kuo A."/>
            <person name="Kohler A."/>
            <person name="Daghino S."/>
            <person name="Barry K."/>
            <person name="Choi C."/>
            <person name="Cichocki N."/>
            <person name="Clum A."/>
            <person name="Copeland A."/>
            <person name="Hainaut M."/>
            <person name="Haridas S."/>
            <person name="Labutti K."/>
            <person name="Lindquist E."/>
            <person name="Lipzen A."/>
            <person name="Khouja H.-R."/>
            <person name="Murat C."/>
            <person name="Ohm R."/>
            <person name="Olson A."/>
            <person name="Spatafora J."/>
            <person name="Veneault-Fourrey C."/>
            <person name="Henrissat B."/>
            <person name="Grigoriev I."/>
            <person name="Martin F."/>
            <person name="Perotto S."/>
        </authorList>
    </citation>
    <scope>NUCLEOTIDE SEQUENCE [LARGE SCALE GENOMIC DNA]</scope>
    <source>
        <strain evidence="2 3">E</strain>
    </source>
</reference>
<evidence type="ECO:0000313" key="2">
    <source>
        <dbReference type="EMBL" id="PMD55609.1"/>
    </source>
</evidence>
<dbReference type="AlphaFoldDB" id="A0A2J6SXW1"/>
<dbReference type="GeneID" id="36596754"/>
<dbReference type="EMBL" id="KZ613854">
    <property type="protein sequence ID" value="PMD55609.1"/>
    <property type="molecule type" value="Genomic_DNA"/>
</dbReference>
<gene>
    <name evidence="2" type="ORF">K444DRAFT_74353</name>
</gene>
<dbReference type="Proteomes" id="UP000235371">
    <property type="component" value="Unassembled WGS sequence"/>
</dbReference>
<evidence type="ECO:0000313" key="3">
    <source>
        <dbReference type="Proteomes" id="UP000235371"/>
    </source>
</evidence>
<accession>A0A2J6SXW1</accession>
<dbReference type="InParanoid" id="A0A2J6SXW1"/>